<dbReference type="InterPro" id="IPR036457">
    <property type="entry name" value="PPM-type-like_dom_sf"/>
</dbReference>
<dbReference type="PROSITE" id="PS51746">
    <property type="entry name" value="PPM_2"/>
    <property type="match status" value="1"/>
</dbReference>
<comment type="subcellular location">
    <subcellularLocation>
        <location evidence="1">Membrane</location>
        <topology evidence="1">Peripheral membrane protein</topology>
    </subcellularLocation>
</comment>
<comment type="similarity">
    <text evidence="5">Belongs to the PP2C family.</text>
</comment>
<protein>
    <recommendedName>
        <fullName evidence="7">PPM-type phosphatase domain-containing protein</fullName>
    </recommendedName>
</protein>
<dbReference type="PROSITE" id="PS01032">
    <property type="entry name" value="PPM_1"/>
    <property type="match status" value="1"/>
</dbReference>
<dbReference type="GO" id="GO:0004722">
    <property type="term" value="F:protein serine/threonine phosphatase activity"/>
    <property type="evidence" value="ECO:0007669"/>
    <property type="project" value="InterPro"/>
</dbReference>
<dbReference type="AlphaFoldDB" id="A0A8J2SAW8"/>
<evidence type="ECO:0000313" key="8">
    <source>
        <dbReference type="EMBL" id="CAH0366846.1"/>
    </source>
</evidence>
<dbReference type="OrthoDB" id="10264738at2759"/>
<dbReference type="EMBL" id="CAKKNE010000001">
    <property type="protein sequence ID" value="CAH0366846.1"/>
    <property type="molecule type" value="Genomic_DNA"/>
</dbReference>
<keyword evidence="3 5" id="KW-0378">Hydrolase</keyword>
<evidence type="ECO:0000256" key="5">
    <source>
        <dbReference type="RuleBase" id="RU003465"/>
    </source>
</evidence>
<proteinExistence type="inferred from homology"/>
<dbReference type="Proteomes" id="UP000789595">
    <property type="component" value="Unassembled WGS sequence"/>
</dbReference>
<feature type="compositionally biased region" description="Polar residues" evidence="6">
    <location>
        <begin position="590"/>
        <end position="599"/>
    </location>
</feature>
<organism evidence="8 9">
    <name type="scientific">Pelagomonas calceolata</name>
    <dbReference type="NCBI Taxonomy" id="35677"/>
    <lineage>
        <taxon>Eukaryota</taxon>
        <taxon>Sar</taxon>
        <taxon>Stramenopiles</taxon>
        <taxon>Ochrophyta</taxon>
        <taxon>Pelagophyceae</taxon>
        <taxon>Pelagomonadales</taxon>
        <taxon>Pelagomonadaceae</taxon>
        <taxon>Pelagomonas</taxon>
    </lineage>
</organism>
<dbReference type="GO" id="GO:0046872">
    <property type="term" value="F:metal ion binding"/>
    <property type="evidence" value="ECO:0007669"/>
    <property type="project" value="UniProtKB-KW"/>
</dbReference>
<feature type="compositionally biased region" description="Low complexity" evidence="6">
    <location>
        <begin position="22"/>
        <end position="50"/>
    </location>
</feature>
<dbReference type="SMART" id="SM00332">
    <property type="entry name" value="PP2Cc"/>
    <property type="match status" value="1"/>
</dbReference>
<dbReference type="Pfam" id="PF00481">
    <property type="entry name" value="PP2C"/>
    <property type="match status" value="1"/>
</dbReference>
<dbReference type="InterPro" id="IPR001932">
    <property type="entry name" value="PPM-type_phosphatase-like_dom"/>
</dbReference>
<keyword evidence="9" id="KW-1185">Reference proteome</keyword>
<feature type="compositionally biased region" description="Polar residues" evidence="6">
    <location>
        <begin position="139"/>
        <end position="159"/>
    </location>
</feature>
<evidence type="ECO:0000256" key="2">
    <source>
        <dbReference type="ARBA" id="ARBA00022723"/>
    </source>
</evidence>
<dbReference type="InterPro" id="IPR000222">
    <property type="entry name" value="PP2C_BS"/>
</dbReference>
<dbReference type="SUPFAM" id="SSF81606">
    <property type="entry name" value="PP2C-like"/>
    <property type="match status" value="1"/>
</dbReference>
<name>A0A8J2SAW8_9STRA</name>
<reference evidence="8" key="1">
    <citation type="submission" date="2021-11" db="EMBL/GenBank/DDBJ databases">
        <authorList>
            <consortium name="Genoscope - CEA"/>
            <person name="William W."/>
        </authorList>
    </citation>
    <scope>NUCLEOTIDE SEQUENCE</scope>
</reference>
<feature type="region of interest" description="Disordered" evidence="6">
    <location>
        <begin position="583"/>
        <end position="626"/>
    </location>
</feature>
<sequence>MTANEAAAPPAPDAARTSSMELAGSPAPRAAPAALPSPEEAPATNTEAMQPPEPAEEAALTQAEAVAPDFETPASPKPPKATTNAPKAARGLDQPAKPLPPPPLTPNASSEAPTPSPAPPSRPTSKDKEWSPGAAIDSGNASAASPSLSRNGSRGSATDPSPPSPSGTQSLEWESQASLSPTRSIGPSRRRVESVGSALRQGGRPEQQDRVLVEKAPGVGLIVGVFDGHGGAEAAELASKDLWPRARQRGAGSIERARESLRGAFDDLQTDIDEAHTAWPPNATLRAPSTAGTTAVLCIVRDVGDLIDVAHVGDSRAVVGRRLGGDDVSDGDELTPPQRGRACRAVNLTTDHKCHDVDERRRIEAAGGRVYVYGGARGPVDSRVGLPRLKADCSIQMKRQKVTGEIVDLPFLNMSRALGDCWSRHPLTGIRLVSPEPDITRHTLARTDRFLLLYSDGVSGVLSDDEACRFVADELRVMDAARITGRRGSRRSETNRATRVAERLADYALQKWHDKFGGNATADNVSVVLAIFEDPPPSLPLERAASAPAVVGARSEAAREPVVFAESAPADLVPPSRAATAPLARAYSMAPQTSPTSLKRANKGGAESSDESPRKRSKQPLPSLAE</sequence>
<evidence type="ECO:0000259" key="7">
    <source>
        <dbReference type="PROSITE" id="PS51746"/>
    </source>
</evidence>
<dbReference type="Gene3D" id="3.60.40.10">
    <property type="entry name" value="PPM-type phosphatase domain"/>
    <property type="match status" value="1"/>
</dbReference>
<evidence type="ECO:0000256" key="3">
    <source>
        <dbReference type="ARBA" id="ARBA00022801"/>
    </source>
</evidence>
<dbReference type="InterPro" id="IPR015655">
    <property type="entry name" value="PP2C"/>
</dbReference>
<keyword evidence="4 5" id="KW-0904">Protein phosphatase</keyword>
<dbReference type="PANTHER" id="PTHR47992">
    <property type="entry name" value="PROTEIN PHOSPHATASE"/>
    <property type="match status" value="1"/>
</dbReference>
<gene>
    <name evidence="8" type="ORF">PECAL_1P33570</name>
</gene>
<feature type="compositionally biased region" description="Polar residues" evidence="6">
    <location>
        <begin position="166"/>
        <end position="185"/>
    </location>
</feature>
<feature type="compositionally biased region" description="Low complexity" evidence="6">
    <location>
        <begin position="57"/>
        <end position="89"/>
    </location>
</feature>
<comment type="caution">
    <text evidence="8">The sequence shown here is derived from an EMBL/GenBank/DDBJ whole genome shotgun (WGS) entry which is preliminary data.</text>
</comment>
<evidence type="ECO:0000256" key="4">
    <source>
        <dbReference type="ARBA" id="ARBA00022912"/>
    </source>
</evidence>
<feature type="region of interest" description="Disordered" evidence="6">
    <location>
        <begin position="1"/>
        <end position="212"/>
    </location>
</feature>
<evidence type="ECO:0000313" key="9">
    <source>
        <dbReference type="Proteomes" id="UP000789595"/>
    </source>
</evidence>
<evidence type="ECO:0000256" key="6">
    <source>
        <dbReference type="SAM" id="MobiDB-lite"/>
    </source>
</evidence>
<evidence type="ECO:0000256" key="1">
    <source>
        <dbReference type="ARBA" id="ARBA00004170"/>
    </source>
</evidence>
<accession>A0A8J2SAW8</accession>
<keyword evidence="2" id="KW-0479">Metal-binding</keyword>
<dbReference type="GO" id="GO:0016020">
    <property type="term" value="C:membrane"/>
    <property type="evidence" value="ECO:0007669"/>
    <property type="project" value="UniProtKB-SubCell"/>
</dbReference>
<feature type="domain" description="PPM-type phosphatase" evidence="7">
    <location>
        <begin position="194"/>
        <end position="532"/>
    </location>
</feature>
<dbReference type="CDD" id="cd00143">
    <property type="entry name" value="PP2Cc"/>
    <property type="match status" value="1"/>
</dbReference>